<accession>A0AA35QUC0</accession>
<evidence type="ECO:0000259" key="2">
    <source>
        <dbReference type="Pfam" id="PF21347"/>
    </source>
</evidence>
<evidence type="ECO:0000313" key="3">
    <source>
        <dbReference type="EMBL" id="CAI7992435.1"/>
    </source>
</evidence>
<sequence>MSLACSLVLTAAAQNYYPADIGNTWVFESVDGAERSTYTLEGPEIIDGQERILLKISTEELSTGEVDTDRYFLSVGNEAIELHRTIFELVDPPAIVTADFPTPVTFFPLQLELGDAWQIAADAEAKLEIGLDLSGSSITDLEVIGFEDVITPVGTFENCAKVQLDLNFTVGGFLNIDSNTHQWFAPDVGPVQFENSDGLLFSLVSSNLLTVPEEPETTEEDSTPEPPPEEDVIPEPSSEEDAISELPPEEDAMPEPSPYDVTGDGIVNILDLTFVASRFGESDSDADVTGDGVVNVLDLVRIAQNLGN</sequence>
<feature type="compositionally biased region" description="Acidic residues" evidence="1">
    <location>
        <begin position="213"/>
        <end position="253"/>
    </location>
</feature>
<dbReference type="Proteomes" id="UP001174909">
    <property type="component" value="Unassembled WGS sequence"/>
</dbReference>
<dbReference type="GO" id="GO:0000272">
    <property type="term" value="P:polysaccharide catabolic process"/>
    <property type="evidence" value="ECO:0007669"/>
    <property type="project" value="InterPro"/>
</dbReference>
<comment type="caution">
    <text evidence="3">The sequence shown here is derived from an EMBL/GenBank/DDBJ whole genome shotgun (WGS) entry which is preliminary data.</text>
</comment>
<dbReference type="CDD" id="cd14254">
    <property type="entry name" value="Dockerin_II"/>
    <property type="match status" value="1"/>
</dbReference>
<keyword evidence="4" id="KW-1185">Reference proteome</keyword>
<name>A0AA35QUC0_GEOBA</name>
<feature type="region of interest" description="Disordered" evidence="1">
    <location>
        <begin position="210"/>
        <end position="262"/>
    </location>
</feature>
<dbReference type="GO" id="GO:0004553">
    <property type="term" value="F:hydrolase activity, hydrolyzing O-glycosyl compounds"/>
    <property type="evidence" value="ECO:0007669"/>
    <property type="project" value="InterPro"/>
</dbReference>
<evidence type="ECO:0000256" key="1">
    <source>
        <dbReference type="SAM" id="MobiDB-lite"/>
    </source>
</evidence>
<gene>
    <name evidence="3" type="ORF">GBAR_LOCUS996</name>
</gene>
<dbReference type="Gene3D" id="1.10.1330.10">
    <property type="entry name" value="Dockerin domain"/>
    <property type="match status" value="1"/>
</dbReference>
<dbReference type="SUPFAM" id="SSF63446">
    <property type="entry name" value="Type I dockerin domain"/>
    <property type="match status" value="1"/>
</dbReference>
<proteinExistence type="predicted"/>
<reference evidence="3" key="1">
    <citation type="submission" date="2023-03" db="EMBL/GenBank/DDBJ databases">
        <authorList>
            <person name="Steffen K."/>
            <person name="Cardenas P."/>
        </authorList>
    </citation>
    <scope>NUCLEOTIDE SEQUENCE</scope>
</reference>
<protein>
    <recommendedName>
        <fullName evidence="2">DUF3108 domain-containing protein</fullName>
    </recommendedName>
</protein>
<organism evidence="3 4">
    <name type="scientific">Geodia barretti</name>
    <name type="common">Barrett's horny sponge</name>
    <dbReference type="NCBI Taxonomy" id="519541"/>
    <lineage>
        <taxon>Eukaryota</taxon>
        <taxon>Metazoa</taxon>
        <taxon>Porifera</taxon>
        <taxon>Demospongiae</taxon>
        <taxon>Heteroscleromorpha</taxon>
        <taxon>Tetractinellida</taxon>
        <taxon>Astrophorina</taxon>
        <taxon>Geodiidae</taxon>
        <taxon>Geodia</taxon>
    </lineage>
</organism>
<dbReference type="InterPro" id="IPR049279">
    <property type="entry name" value="DUF3108-like"/>
</dbReference>
<dbReference type="Gene3D" id="2.40.360.20">
    <property type="match status" value="1"/>
</dbReference>
<dbReference type="InterPro" id="IPR002105">
    <property type="entry name" value="Dockerin_1_rpt"/>
</dbReference>
<feature type="domain" description="DUF3108" evidence="2">
    <location>
        <begin position="137"/>
        <end position="197"/>
    </location>
</feature>
<dbReference type="AlphaFoldDB" id="A0AA35QUC0"/>
<dbReference type="Pfam" id="PF21347">
    <property type="entry name" value="DUF3108_like"/>
    <property type="match status" value="1"/>
</dbReference>
<dbReference type="Pfam" id="PF00404">
    <property type="entry name" value="Dockerin_1"/>
    <property type="match status" value="1"/>
</dbReference>
<dbReference type="InterPro" id="IPR036439">
    <property type="entry name" value="Dockerin_dom_sf"/>
</dbReference>
<evidence type="ECO:0000313" key="4">
    <source>
        <dbReference type="Proteomes" id="UP001174909"/>
    </source>
</evidence>
<dbReference type="EMBL" id="CASHTH010000145">
    <property type="protein sequence ID" value="CAI7992435.1"/>
    <property type="molecule type" value="Genomic_DNA"/>
</dbReference>